<accession>L7C981</accession>
<name>L7C981_RHOBT</name>
<dbReference type="AlphaFoldDB" id="L7C981"/>
<dbReference type="EMBL" id="AMWG01000184">
    <property type="protein sequence ID" value="ELP29666.1"/>
    <property type="molecule type" value="Genomic_DNA"/>
</dbReference>
<dbReference type="PATRIC" id="fig|993516.3.peg.6829"/>
<gene>
    <name evidence="1" type="ORF">RBSWK_06367</name>
</gene>
<comment type="caution">
    <text evidence="1">The sequence shown here is derived from an EMBL/GenBank/DDBJ whole genome shotgun (WGS) entry which is preliminary data.</text>
</comment>
<evidence type="ECO:0000313" key="1">
    <source>
        <dbReference type="EMBL" id="ELP29666.1"/>
    </source>
</evidence>
<organism evidence="1 2">
    <name type="scientific">Rhodopirellula baltica SWK14</name>
    <dbReference type="NCBI Taxonomy" id="993516"/>
    <lineage>
        <taxon>Bacteria</taxon>
        <taxon>Pseudomonadati</taxon>
        <taxon>Planctomycetota</taxon>
        <taxon>Planctomycetia</taxon>
        <taxon>Pirellulales</taxon>
        <taxon>Pirellulaceae</taxon>
        <taxon>Rhodopirellula</taxon>
    </lineage>
</organism>
<reference evidence="1 2" key="1">
    <citation type="journal article" date="2013" name="Mar. Genomics">
        <title>Expression of sulfatases in Rhodopirellula baltica and the diversity of sulfatases in the genus Rhodopirellula.</title>
        <authorList>
            <person name="Wegner C.E."/>
            <person name="Richter-Heitmann T."/>
            <person name="Klindworth A."/>
            <person name="Klockow C."/>
            <person name="Richter M."/>
            <person name="Achstetter T."/>
            <person name="Glockner F.O."/>
            <person name="Harder J."/>
        </authorList>
    </citation>
    <scope>NUCLEOTIDE SEQUENCE [LARGE SCALE GENOMIC DNA]</scope>
    <source>
        <strain evidence="1 2">SWK14</strain>
    </source>
</reference>
<evidence type="ECO:0000313" key="2">
    <source>
        <dbReference type="Proteomes" id="UP000010959"/>
    </source>
</evidence>
<protein>
    <submittedName>
        <fullName evidence="1">Uncharacterized protein</fullName>
    </submittedName>
</protein>
<dbReference type="Proteomes" id="UP000010959">
    <property type="component" value="Unassembled WGS sequence"/>
</dbReference>
<sequence>MWNASLESLVKRNVRGFGLIFRSTRPTTSDKPSSIWFFPDVDLIGIESCFSHKPPVLNYFDAEEVDEPFLWEQVSRFISEID</sequence>
<proteinExistence type="predicted"/>